<dbReference type="SUPFAM" id="SSF48208">
    <property type="entry name" value="Six-hairpin glycosidases"/>
    <property type="match status" value="1"/>
</dbReference>
<dbReference type="CDD" id="cd02850">
    <property type="entry name" value="E_set_Cellulase_N"/>
    <property type="match status" value="1"/>
</dbReference>
<dbReference type="SUPFAM" id="SSF81296">
    <property type="entry name" value="E set domains"/>
    <property type="match status" value="1"/>
</dbReference>
<keyword evidence="3" id="KW-0119">Carbohydrate metabolism</keyword>
<sequence length="622" mass="65356">MLLGTRLRRLLVLPLIVVLLPVGSCGSSHPEADAFIRVDQIGYAPGEQKIAVLMAPRDAAGARATVIDASGDKVLDATIGARRAGWNDRFPDVRPVDLSALTRPGTYKIRVEGGVRAESVPFRVGNSLFDPLVRDAVGYFQAHRDGADQVSGPFQRQPAHLADRAATIYETPDFDDDGTLTGELTGSGGPVDVEGGWYDAGDFLKFTHTTAYALIAMLVVQRDGSAVDGLAAETRHGLDWLTKMWNPQAGVLYTQVGIGSGLSGSFLGDHDTWRLPQADDQLDVQPGDDQYYQRYRPVFRAAASGEPLSPNLAGRVAAAFALAAQVRTGTDRALATRYLALAAQIYDAAGSGGDTLVTAEPRSFYPEDSWADDMALGATELALAGAGLGDPRTAEWLRTASSWASGYMEDGGTETLSVYDVSVLADAELARIPGADTDALRADLEHRLDAAVKAAATNPMSAAAGNGGSDYAARQLGFTAAAELYQHTFHDNRYAAFATAQRGVVLGANGWGTSLVVGAGTTYPRCPHDQIASLAGTSARMTGAVVNGPNDADRVLELLDGPEPSPCATGSLAAFDRDDAHYVDDTRVSATNEPSIDFTATGLLAFALIGRLTAAPPGTPGS</sequence>
<comment type="caution">
    <text evidence="8">The sequence shown here is derived from an EMBL/GenBank/DDBJ whole genome shotgun (WGS) entry which is preliminary data.</text>
</comment>
<dbReference type="RefSeq" id="WP_244875910.1">
    <property type="nucleotide sequence ID" value="NZ_BAAATW010000003.1"/>
</dbReference>
<dbReference type="InterPro" id="IPR008928">
    <property type="entry name" value="6-hairpin_glycosidase_sf"/>
</dbReference>
<dbReference type="Proteomes" id="UP000680865">
    <property type="component" value="Unassembled WGS sequence"/>
</dbReference>
<dbReference type="AlphaFoldDB" id="A0A919SF47"/>
<dbReference type="InterPro" id="IPR012341">
    <property type="entry name" value="6hp_glycosidase-like_sf"/>
</dbReference>
<evidence type="ECO:0000259" key="7">
    <source>
        <dbReference type="Pfam" id="PF02927"/>
    </source>
</evidence>
<dbReference type="InterPro" id="IPR013783">
    <property type="entry name" value="Ig-like_fold"/>
</dbReference>
<name>A0A919SF47_9ACTN</name>
<organism evidence="8 9">
    <name type="scientific">Winogradskya consettensis</name>
    <dbReference type="NCBI Taxonomy" id="113560"/>
    <lineage>
        <taxon>Bacteria</taxon>
        <taxon>Bacillati</taxon>
        <taxon>Actinomycetota</taxon>
        <taxon>Actinomycetes</taxon>
        <taxon>Micromonosporales</taxon>
        <taxon>Micromonosporaceae</taxon>
        <taxon>Winogradskya</taxon>
    </lineage>
</organism>
<dbReference type="InterPro" id="IPR004197">
    <property type="entry name" value="Cellulase_Ig-like"/>
</dbReference>
<comment type="similarity">
    <text evidence="1">Belongs to the glycosyl hydrolase 9 (cellulase E) family.</text>
</comment>
<evidence type="ECO:0000256" key="5">
    <source>
        <dbReference type="ARBA" id="ARBA00023326"/>
    </source>
</evidence>
<dbReference type="GO" id="GO:0000272">
    <property type="term" value="P:polysaccharide catabolic process"/>
    <property type="evidence" value="ECO:0007669"/>
    <property type="project" value="UniProtKB-KW"/>
</dbReference>
<accession>A0A919SF47</accession>
<keyword evidence="4" id="KW-0326">Glycosidase</keyword>
<dbReference type="EMBL" id="BOQP01000008">
    <property type="protein sequence ID" value="GIM70472.1"/>
    <property type="molecule type" value="Genomic_DNA"/>
</dbReference>
<dbReference type="Gene3D" id="2.60.40.10">
    <property type="entry name" value="Immunoglobulins"/>
    <property type="match status" value="1"/>
</dbReference>
<evidence type="ECO:0000313" key="8">
    <source>
        <dbReference type="EMBL" id="GIM70472.1"/>
    </source>
</evidence>
<evidence type="ECO:0000256" key="2">
    <source>
        <dbReference type="ARBA" id="ARBA00022801"/>
    </source>
</evidence>
<protein>
    <submittedName>
        <fullName evidence="8">Hydrolase</fullName>
    </submittedName>
</protein>
<evidence type="ECO:0000256" key="1">
    <source>
        <dbReference type="ARBA" id="ARBA00007072"/>
    </source>
</evidence>
<dbReference type="Pfam" id="PF02927">
    <property type="entry name" value="CelD_N"/>
    <property type="match status" value="1"/>
</dbReference>
<gene>
    <name evidence="8" type="ORF">Aco04nite_20470</name>
</gene>
<proteinExistence type="inferred from homology"/>
<evidence type="ECO:0000256" key="4">
    <source>
        <dbReference type="ARBA" id="ARBA00023295"/>
    </source>
</evidence>
<feature type="domain" description="Cellulase Ig-like" evidence="7">
    <location>
        <begin position="34"/>
        <end position="113"/>
    </location>
</feature>
<keyword evidence="2 8" id="KW-0378">Hydrolase</keyword>
<evidence type="ECO:0000313" key="9">
    <source>
        <dbReference type="Proteomes" id="UP000680865"/>
    </source>
</evidence>
<evidence type="ECO:0000259" key="6">
    <source>
        <dbReference type="Pfam" id="PF00759"/>
    </source>
</evidence>
<keyword evidence="9" id="KW-1185">Reference proteome</keyword>
<dbReference type="InterPro" id="IPR014756">
    <property type="entry name" value="Ig_E-set"/>
</dbReference>
<dbReference type="PANTHER" id="PTHR22298">
    <property type="entry name" value="ENDO-1,4-BETA-GLUCANASE"/>
    <property type="match status" value="1"/>
</dbReference>
<reference evidence="8" key="1">
    <citation type="submission" date="2021-03" db="EMBL/GenBank/DDBJ databases">
        <title>Whole genome shotgun sequence of Actinoplanes consettensis NBRC 14913.</title>
        <authorList>
            <person name="Komaki H."/>
            <person name="Tamura T."/>
        </authorList>
    </citation>
    <scope>NUCLEOTIDE SEQUENCE</scope>
    <source>
        <strain evidence="8">NBRC 14913</strain>
    </source>
</reference>
<feature type="domain" description="Glycoside hydrolase family 9" evidence="6">
    <location>
        <begin position="131"/>
        <end position="601"/>
    </location>
</feature>
<dbReference type="InterPro" id="IPR001701">
    <property type="entry name" value="Glyco_hydro_9"/>
</dbReference>
<dbReference type="Gene3D" id="1.50.10.10">
    <property type="match status" value="1"/>
</dbReference>
<keyword evidence="5" id="KW-0624">Polysaccharide degradation</keyword>
<evidence type="ECO:0000256" key="3">
    <source>
        <dbReference type="ARBA" id="ARBA00023277"/>
    </source>
</evidence>
<dbReference type="GO" id="GO:0008810">
    <property type="term" value="F:cellulase activity"/>
    <property type="evidence" value="ECO:0007669"/>
    <property type="project" value="InterPro"/>
</dbReference>
<dbReference type="Pfam" id="PF00759">
    <property type="entry name" value="Glyco_hydro_9"/>
    <property type="match status" value="1"/>
</dbReference>